<feature type="transmembrane region" description="Helical" evidence="8">
    <location>
        <begin position="173"/>
        <end position="194"/>
    </location>
</feature>
<dbReference type="GO" id="GO:0005637">
    <property type="term" value="C:nuclear inner membrane"/>
    <property type="evidence" value="ECO:0007669"/>
    <property type="project" value="UniProtKB-SubCell"/>
</dbReference>
<keyword evidence="3 8" id="KW-0812">Transmembrane</keyword>
<evidence type="ECO:0000256" key="1">
    <source>
        <dbReference type="ARBA" id="ARBA00004575"/>
    </source>
</evidence>
<gene>
    <name evidence="9" type="primary">724862</name>
    <name evidence="11" type="synonym">LOC724862</name>
</gene>
<dbReference type="InterPro" id="IPR019358">
    <property type="entry name" value="NEMP_fam"/>
</dbReference>
<feature type="transmembrane region" description="Helical" evidence="8">
    <location>
        <begin position="288"/>
        <end position="307"/>
    </location>
</feature>
<feature type="transmembrane region" description="Helical" evidence="8">
    <location>
        <begin position="236"/>
        <end position="254"/>
    </location>
</feature>
<dbReference type="KEGG" id="ame:724862"/>
<dbReference type="AlphaFoldDB" id="A0A7M7FY26"/>
<dbReference type="PANTHER" id="PTHR13598:SF1">
    <property type="entry name" value="AT07567P-RELATED"/>
    <property type="match status" value="1"/>
</dbReference>
<accession>A0A7M7FY26</accession>
<accession>A0A8B6XEJ5</accession>
<reference evidence="11" key="2">
    <citation type="submission" date="2025-04" db="UniProtKB">
        <authorList>
            <consortium name="RefSeq"/>
        </authorList>
    </citation>
    <scope>IDENTIFICATION</scope>
    <source>
        <strain evidence="11">DH4</strain>
        <tissue evidence="11">Whole body</tissue>
    </source>
</reference>
<evidence type="ECO:0000256" key="3">
    <source>
        <dbReference type="ARBA" id="ARBA00022692"/>
    </source>
</evidence>
<dbReference type="RefSeq" id="XP_001120765.2">
    <property type="nucleotide sequence ID" value="XM_001120765.5"/>
</dbReference>
<evidence type="ECO:0000256" key="5">
    <source>
        <dbReference type="ARBA" id="ARBA00022989"/>
    </source>
</evidence>
<evidence type="ECO:0000313" key="10">
    <source>
        <dbReference type="Proteomes" id="UP000005203"/>
    </source>
</evidence>
<keyword evidence="6 8" id="KW-0472">Membrane</keyword>
<feature type="transmembrane region" description="Helical" evidence="8">
    <location>
        <begin position="6"/>
        <end position="22"/>
    </location>
</feature>
<evidence type="ECO:0000256" key="4">
    <source>
        <dbReference type="ARBA" id="ARBA00022729"/>
    </source>
</evidence>
<keyword evidence="7" id="KW-0539">Nucleus</keyword>
<dbReference type="EnsemblMetazoa" id="XM_001120765">
    <property type="protein sequence ID" value="XP_001120765"/>
    <property type="gene ID" value="LOC724862"/>
</dbReference>
<evidence type="ECO:0000313" key="9">
    <source>
        <dbReference type="EnsemblMetazoa" id="XP_001120765"/>
    </source>
</evidence>
<evidence type="ECO:0000256" key="2">
    <source>
        <dbReference type="ARBA" id="ARBA00005748"/>
    </source>
</evidence>
<dbReference type="OrthoDB" id="509138at2759"/>
<dbReference type="Pfam" id="PF10225">
    <property type="entry name" value="NEMP"/>
    <property type="match status" value="1"/>
</dbReference>
<name>A0A7M7FY26_APIME</name>
<feature type="transmembrane region" description="Helical" evidence="8">
    <location>
        <begin position="203"/>
        <end position="224"/>
    </location>
</feature>
<dbReference type="OMA" id="SPECKQW"/>
<evidence type="ECO:0000313" key="11">
    <source>
        <dbReference type="RefSeq" id="XP_001120765.2"/>
    </source>
</evidence>
<keyword evidence="4" id="KW-0732">Signal</keyword>
<comment type="subcellular location">
    <subcellularLocation>
        <location evidence="1">Nucleus inner membrane</location>
        <topology evidence="1">Multi-pass membrane protein</topology>
        <orientation evidence="1">Nucleoplasmic side</orientation>
    </subcellularLocation>
</comment>
<dbReference type="PANTHER" id="PTHR13598">
    <property type="entry name" value="AT07567P-RELATED"/>
    <property type="match status" value="1"/>
</dbReference>
<sequence length="407" mass="48350">MGNRIIRSFSVIIFLLICNYYYTESALSTDSIHFLKPGDVYSNDKPGLQIFCHNANSKYLIHMWRSLTMHLNTNIDNYDFYIGKTPQEVIQKHDDNQRSWSLSLFSTKKSNKLKINPFEDICIGVYVYNNISNLYKYTMSIIQTRIDFSELLLMLLGILIFWTAHKLSGNPLFYYFTCITLGVSTSIIILVYFFSKFLLRGKLMYLMIATGWTMSFYLIQMLWENIQQIVVQYREWVAWYILLTSLISFVISYRFGPVTNTRTKKLIQWFLQIGGLLTIFYSSYFREASFFCCLIITLLYNFPIAIIRKGHNYWKNMFPIKRKLLTEDEYRKEGIRETNKALHELREYCSSPNCNPWKTVLRLKDPIRFAKFMEGDSHLSDDESREHDIEITRIIEECEYTDDEDYL</sequence>
<dbReference type="Proteomes" id="UP000005203">
    <property type="component" value="Linkage group LG7"/>
</dbReference>
<proteinExistence type="inferred from homology"/>
<comment type="similarity">
    <text evidence="2">Belongs to the NEMP family.</text>
</comment>
<feature type="transmembrane region" description="Helical" evidence="8">
    <location>
        <begin position="266"/>
        <end position="282"/>
    </location>
</feature>
<evidence type="ECO:0000256" key="7">
    <source>
        <dbReference type="ARBA" id="ARBA00023242"/>
    </source>
</evidence>
<keyword evidence="5 8" id="KW-1133">Transmembrane helix</keyword>
<organism evidence="9">
    <name type="scientific">Apis mellifera</name>
    <name type="common">Honeybee</name>
    <dbReference type="NCBI Taxonomy" id="7460"/>
    <lineage>
        <taxon>Eukaryota</taxon>
        <taxon>Metazoa</taxon>
        <taxon>Ecdysozoa</taxon>
        <taxon>Arthropoda</taxon>
        <taxon>Hexapoda</taxon>
        <taxon>Insecta</taxon>
        <taxon>Pterygota</taxon>
        <taxon>Neoptera</taxon>
        <taxon>Endopterygota</taxon>
        <taxon>Hymenoptera</taxon>
        <taxon>Apocrita</taxon>
        <taxon>Aculeata</taxon>
        <taxon>Apoidea</taxon>
        <taxon>Anthophila</taxon>
        <taxon>Apidae</taxon>
        <taxon>Apis</taxon>
    </lineage>
</organism>
<feature type="transmembrane region" description="Helical" evidence="8">
    <location>
        <begin position="148"/>
        <end position="167"/>
    </location>
</feature>
<reference evidence="9" key="1">
    <citation type="submission" date="2021-01" db="UniProtKB">
        <authorList>
            <consortium name="EnsemblMetazoa"/>
        </authorList>
    </citation>
    <scope>IDENTIFICATION</scope>
    <source>
        <strain evidence="9">DH4</strain>
    </source>
</reference>
<evidence type="ECO:0000256" key="6">
    <source>
        <dbReference type="ARBA" id="ARBA00023136"/>
    </source>
</evidence>
<keyword evidence="10" id="KW-1185">Reference proteome</keyword>
<protein>
    <submittedName>
        <fullName evidence="11">Nuclear envelope integral membrane protein 1 isoform X1</fullName>
    </submittedName>
</protein>
<evidence type="ECO:0000256" key="8">
    <source>
        <dbReference type="SAM" id="Phobius"/>
    </source>
</evidence>